<dbReference type="Gene3D" id="3.50.50.60">
    <property type="entry name" value="FAD/NAD(P)-binding domain"/>
    <property type="match status" value="3"/>
</dbReference>
<evidence type="ECO:0000256" key="5">
    <source>
        <dbReference type="SAM" id="SignalP"/>
    </source>
</evidence>
<comment type="cofactor">
    <cofactor evidence="3">
        <name>FAD</name>
        <dbReference type="ChEBI" id="CHEBI:57692"/>
    </cofactor>
</comment>
<dbReference type="InterPro" id="IPR000172">
    <property type="entry name" value="GMC_OxRdtase_N"/>
</dbReference>
<dbReference type="SUPFAM" id="SSF51905">
    <property type="entry name" value="FAD/NAD(P)-binding domain"/>
    <property type="match status" value="1"/>
</dbReference>
<keyword evidence="4" id="KW-0285">Flavoprotein</keyword>
<dbReference type="PANTHER" id="PTHR11552:SF208">
    <property type="entry name" value="RE36204P-RELATED"/>
    <property type="match status" value="1"/>
</dbReference>
<evidence type="ECO:0000259" key="7">
    <source>
        <dbReference type="PROSITE" id="PS00624"/>
    </source>
</evidence>
<feature type="binding site" evidence="3">
    <location>
        <position position="281"/>
    </location>
    <ligand>
        <name>FAD</name>
        <dbReference type="ChEBI" id="CHEBI:57692"/>
    </ligand>
</feature>
<evidence type="ECO:0000256" key="3">
    <source>
        <dbReference type="PIRSR" id="PIRSR000137-2"/>
    </source>
</evidence>
<dbReference type="GO" id="GO:0050660">
    <property type="term" value="F:flavin adenine dinucleotide binding"/>
    <property type="evidence" value="ECO:0007669"/>
    <property type="project" value="InterPro"/>
</dbReference>
<dbReference type="PIRSF" id="PIRSF000137">
    <property type="entry name" value="Alcohol_oxidase"/>
    <property type="match status" value="1"/>
</dbReference>
<evidence type="ECO:0000313" key="8">
    <source>
        <dbReference type="EMBL" id="CAH2013119.1"/>
    </source>
</evidence>
<feature type="active site" description="Proton donor" evidence="2">
    <location>
        <position position="622"/>
    </location>
</feature>
<dbReference type="PROSITE" id="PS00623">
    <property type="entry name" value="GMC_OXRED_1"/>
    <property type="match status" value="1"/>
</dbReference>
<sequence>MLVHNLAVEVCILLAVLGTDAVVDEAGPLGRLLTAALNTAGIFTRFFPRYLDQQHSKDSNEFDFIIVGSGPSGAALANRLSEQNGWQILLLEAGDEASKIVEWPFLCGALEFTKYNWGYKAEKMEGFCRGCIDGRMEWPHGKALGGSTIINYMIYVRGNRLDYDRWEAMGNPGWSYNDIFPYFLKSEDANISQTVEDAGFHRKGGYLGVSDIPFRSEAVDAYVEAAKEAGYPFVDYNGRRQIGVSYVQSNTKNGRRVSSESAFLRPIRNRKNFTVRTGSHVTRVLIEPRSKKAYGVEYVRNGRKYKAIAKKEVIISAGSLNSPQILMLSGIGPKQHLQQVGIPVIKDLPVGRKMYDHATFVGLTFTANQSIVHDLAYYLSNPATYAEYLKRGTGPIAQIGGVEALTYIKTNVSDDPNPTMPDIELIFIGGALSSDAGIIYRRMFNIPRRTYDKLWKPLEGKPAFQEPETTFYQKSHGIGVQKMLNSQQIIWKVDAGIIYRRMFNIPRRTYDKLWKPLEGKPAFQVYPMLFHPKSIGYIKLRSKNPFDPPKFYPNYFSDPENHDIKTMIAAIREIQRIMQSPAMQMYGAKIMDTPIPGCEQHTFNSDDYWECSLRSLIGSLYHQVSTCKMGPPEDKEAVVDSRLRVYGIKSLRVIDTSVIPLPVTAHTAEPAYVVGEKGADLIKQDWGVL</sequence>
<feature type="active site" description="Proton acceptor" evidence="2">
    <location>
        <position position="666"/>
    </location>
</feature>
<dbReference type="OrthoDB" id="269227at2759"/>
<dbReference type="PANTHER" id="PTHR11552">
    <property type="entry name" value="GLUCOSE-METHANOL-CHOLINE GMC OXIDOREDUCTASE"/>
    <property type="match status" value="1"/>
</dbReference>
<evidence type="ECO:0000256" key="2">
    <source>
        <dbReference type="PIRSR" id="PIRSR000137-1"/>
    </source>
</evidence>
<comment type="caution">
    <text evidence="8">The sequence shown here is derived from an EMBL/GenBank/DDBJ whole genome shotgun (WGS) entry which is preliminary data.</text>
</comment>
<dbReference type="Gene3D" id="3.30.560.10">
    <property type="entry name" value="Glucose Oxidase, domain 3"/>
    <property type="match status" value="1"/>
</dbReference>
<dbReference type="GO" id="GO:0016614">
    <property type="term" value="F:oxidoreductase activity, acting on CH-OH group of donors"/>
    <property type="evidence" value="ECO:0007669"/>
    <property type="project" value="InterPro"/>
</dbReference>
<evidence type="ECO:0000256" key="4">
    <source>
        <dbReference type="RuleBase" id="RU003968"/>
    </source>
</evidence>
<evidence type="ECO:0000256" key="1">
    <source>
        <dbReference type="ARBA" id="ARBA00010790"/>
    </source>
</evidence>
<dbReference type="InterPro" id="IPR012132">
    <property type="entry name" value="GMC_OxRdtase"/>
</dbReference>
<organism evidence="8 9">
    <name type="scientific">Acanthoscelides obtectus</name>
    <name type="common">Bean weevil</name>
    <name type="synonym">Bruchus obtectus</name>
    <dbReference type="NCBI Taxonomy" id="200917"/>
    <lineage>
        <taxon>Eukaryota</taxon>
        <taxon>Metazoa</taxon>
        <taxon>Ecdysozoa</taxon>
        <taxon>Arthropoda</taxon>
        <taxon>Hexapoda</taxon>
        <taxon>Insecta</taxon>
        <taxon>Pterygota</taxon>
        <taxon>Neoptera</taxon>
        <taxon>Endopterygota</taxon>
        <taxon>Coleoptera</taxon>
        <taxon>Polyphaga</taxon>
        <taxon>Cucujiformia</taxon>
        <taxon>Chrysomeloidea</taxon>
        <taxon>Chrysomelidae</taxon>
        <taxon>Bruchinae</taxon>
        <taxon>Bruchini</taxon>
        <taxon>Acanthoscelides</taxon>
    </lineage>
</organism>
<dbReference type="InterPro" id="IPR007867">
    <property type="entry name" value="GMC_OxRtase_C"/>
</dbReference>
<feature type="domain" description="Glucose-methanol-choline oxidoreductase N-terminal" evidence="7">
    <location>
        <begin position="318"/>
        <end position="332"/>
    </location>
</feature>
<dbReference type="Proteomes" id="UP001152888">
    <property type="component" value="Unassembled WGS sequence"/>
</dbReference>
<feature type="signal peptide" evidence="5">
    <location>
        <begin position="1"/>
        <end position="21"/>
    </location>
</feature>
<comment type="similarity">
    <text evidence="1 4">Belongs to the GMC oxidoreductase family.</text>
</comment>
<protein>
    <recommendedName>
        <fullName evidence="6 7">Glucose-methanol-choline oxidoreductase N-terminal domain-containing protein</fullName>
    </recommendedName>
</protein>
<evidence type="ECO:0000313" key="9">
    <source>
        <dbReference type="Proteomes" id="UP001152888"/>
    </source>
</evidence>
<keyword evidence="5" id="KW-0732">Signal</keyword>
<proteinExistence type="inferred from homology"/>
<keyword evidence="3 4" id="KW-0274">FAD</keyword>
<accession>A0A9P0MFE9</accession>
<keyword evidence="9" id="KW-1185">Reference proteome</keyword>
<gene>
    <name evidence="8" type="ORF">ACAOBT_LOCUS33226</name>
</gene>
<dbReference type="InterPro" id="IPR036188">
    <property type="entry name" value="FAD/NAD-bd_sf"/>
</dbReference>
<dbReference type="AlphaFoldDB" id="A0A9P0MFE9"/>
<feature type="domain" description="Glucose-methanol-choline oxidoreductase N-terminal" evidence="6">
    <location>
        <begin position="141"/>
        <end position="164"/>
    </location>
</feature>
<dbReference type="Pfam" id="PF05199">
    <property type="entry name" value="GMC_oxred_C"/>
    <property type="match status" value="1"/>
</dbReference>
<name>A0A9P0MFE9_ACAOB</name>
<dbReference type="Pfam" id="PF00732">
    <property type="entry name" value="GMC_oxred_N"/>
    <property type="match status" value="1"/>
</dbReference>
<evidence type="ECO:0000259" key="6">
    <source>
        <dbReference type="PROSITE" id="PS00623"/>
    </source>
</evidence>
<feature type="chain" id="PRO_5040133086" description="Glucose-methanol-choline oxidoreductase N-terminal domain-containing protein" evidence="5">
    <location>
        <begin position="22"/>
        <end position="689"/>
    </location>
</feature>
<dbReference type="EMBL" id="CAKOFQ010008273">
    <property type="protein sequence ID" value="CAH2013119.1"/>
    <property type="molecule type" value="Genomic_DNA"/>
</dbReference>
<reference evidence="8" key="1">
    <citation type="submission" date="2022-03" db="EMBL/GenBank/DDBJ databases">
        <authorList>
            <person name="Sayadi A."/>
        </authorList>
    </citation>
    <scope>NUCLEOTIDE SEQUENCE</scope>
</reference>
<dbReference type="PROSITE" id="PS00624">
    <property type="entry name" value="GMC_OXRED_2"/>
    <property type="match status" value="1"/>
</dbReference>
<dbReference type="SUPFAM" id="SSF54373">
    <property type="entry name" value="FAD-linked reductases, C-terminal domain"/>
    <property type="match status" value="1"/>
</dbReference>